<keyword evidence="8" id="KW-0472">Membrane</keyword>
<keyword evidence="4" id="KW-0902">Two-component regulatory system</keyword>
<comment type="caution">
    <text evidence="12">The sequence shown here is derived from an EMBL/GenBank/DDBJ whole genome shotgun (WGS) entry which is preliminary data.</text>
</comment>
<evidence type="ECO:0000259" key="11">
    <source>
        <dbReference type="PROSITE" id="PS51755"/>
    </source>
</evidence>
<evidence type="ECO:0000256" key="8">
    <source>
        <dbReference type="SAM" id="Phobius"/>
    </source>
</evidence>
<dbReference type="CDD" id="cd00082">
    <property type="entry name" value="HisKA"/>
    <property type="match status" value="1"/>
</dbReference>
<dbReference type="CDD" id="cd17574">
    <property type="entry name" value="REC_OmpR"/>
    <property type="match status" value="1"/>
</dbReference>
<protein>
    <recommendedName>
        <fullName evidence="2">histidine kinase</fullName>
        <ecNumber evidence="2">2.7.13.3</ecNumber>
    </recommendedName>
</protein>
<dbReference type="GO" id="GO:0006355">
    <property type="term" value="P:regulation of DNA-templated transcription"/>
    <property type="evidence" value="ECO:0007669"/>
    <property type="project" value="InterPro"/>
</dbReference>
<keyword evidence="3 6" id="KW-0597">Phosphoprotein</keyword>
<evidence type="ECO:0000256" key="4">
    <source>
        <dbReference type="ARBA" id="ARBA00023012"/>
    </source>
</evidence>
<evidence type="ECO:0000256" key="6">
    <source>
        <dbReference type="PROSITE-ProRule" id="PRU00169"/>
    </source>
</evidence>
<dbReference type="PROSITE" id="PS51755">
    <property type="entry name" value="OMPR_PHOB"/>
    <property type="match status" value="1"/>
</dbReference>
<proteinExistence type="predicted"/>
<dbReference type="InterPro" id="IPR039420">
    <property type="entry name" value="WalR-like"/>
</dbReference>
<feature type="DNA-binding region" description="OmpR/PhoB-type" evidence="7">
    <location>
        <begin position="429"/>
        <end position="526"/>
    </location>
</feature>
<dbReference type="SMART" id="SM00387">
    <property type="entry name" value="HATPase_c"/>
    <property type="match status" value="1"/>
</dbReference>
<keyword evidence="5 7" id="KW-0238">DNA-binding</keyword>
<dbReference type="PANTHER" id="PTHR48111:SF40">
    <property type="entry name" value="PHOSPHATE REGULON TRANSCRIPTIONAL REGULATORY PROTEIN PHOB"/>
    <property type="match status" value="1"/>
</dbReference>
<feature type="modified residue" description="4-aspartylphosphate" evidence="6">
    <location>
        <position position="355"/>
    </location>
</feature>
<feature type="domain" description="Histidine kinase" evidence="9">
    <location>
        <begin position="100"/>
        <end position="301"/>
    </location>
</feature>
<dbReference type="InterPro" id="IPR036388">
    <property type="entry name" value="WH-like_DNA-bd_sf"/>
</dbReference>
<keyword evidence="8" id="KW-1133">Transmembrane helix</keyword>
<dbReference type="PROSITE" id="PS50110">
    <property type="entry name" value="RESPONSE_REGULATORY"/>
    <property type="match status" value="1"/>
</dbReference>
<feature type="domain" description="OmpR/PhoB-type" evidence="11">
    <location>
        <begin position="429"/>
        <end position="526"/>
    </location>
</feature>
<dbReference type="Gene3D" id="1.10.10.10">
    <property type="entry name" value="Winged helix-like DNA-binding domain superfamily/Winged helix DNA-binding domain"/>
    <property type="match status" value="1"/>
</dbReference>
<dbReference type="GO" id="GO:0000156">
    <property type="term" value="F:phosphorelay response regulator activity"/>
    <property type="evidence" value="ECO:0007669"/>
    <property type="project" value="TreeGrafter"/>
</dbReference>
<dbReference type="GO" id="GO:0005829">
    <property type="term" value="C:cytosol"/>
    <property type="evidence" value="ECO:0007669"/>
    <property type="project" value="TreeGrafter"/>
</dbReference>
<dbReference type="SUPFAM" id="SSF55874">
    <property type="entry name" value="ATPase domain of HSP90 chaperone/DNA topoisomerase II/histidine kinase"/>
    <property type="match status" value="1"/>
</dbReference>
<dbReference type="InterPro" id="IPR036890">
    <property type="entry name" value="HATPase_C_sf"/>
</dbReference>
<dbReference type="GO" id="GO:0000155">
    <property type="term" value="F:phosphorelay sensor kinase activity"/>
    <property type="evidence" value="ECO:0007669"/>
    <property type="project" value="InterPro"/>
</dbReference>
<dbReference type="SMART" id="SM00448">
    <property type="entry name" value="REC"/>
    <property type="match status" value="1"/>
</dbReference>
<evidence type="ECO:0000256" key="5">
    <source>
        <dbReference type="ARBA" id="ARBA00023125"/>
    </source>
</evidence>
<sequence length="532" mass="61310">MSSLWKNSRILFAIVWLLVTVSLGVWWFLLGLKLTNTVAGLSAKLNSSSESFSILERQSRMIKMEGAFFLLMLFLGGATLIWFSYRETRRNKLIHDFFSTVTHEMKTPLASLRLQAESLQEETLSLNENKLIHRLLMDSVRIESQMNRAMYLASLTRSEILYIEKVNVREIFLSIGEDFPELKIDLSRLENVSVSADRKALESIFKNLAENSLKHGKARILEVISEKQKSDRILITVSDNGFGFDGKYKVLGIPFYRHGSTSGTGIGLYIIKKLMKKMKGDMRIVPQKNGFRVDLNFWERSEMKAKLLLVEDDRSLGETLQERLQKEGYEVLWTVSAVSAKKLVKDEKPHLILLDVRLPDGDGFALAEELKEAKDCPPFLFLTAQAGAPERLRGFELGAEEFIPKPFHLKELLLRVKHVLESHKHSIEETRFFYKDYVLDFQGFQVRKGSEEFPLSKRDCALLHFLVTERDRTVSRAEILDKLWGEERFPTNRTIDNSIVRLRHVFGEEGERVIRSVRGVGYQWIGEIKDVE</sequence>
<dbReference type="CDD" id="cd00383">
    <property type="entry name" value="trans_reg_C"/>
    <property type="match status" value="1"/>
</dbReference>
<name>N1UJH9_9LEPT</name>
<evidence type="ECO:0000313" key="13">
    <source>
        <dbReference type="Proteomes" id="UP000012249"/>
    </source>
</evidence>
<dbReference type="Pfam" id="PF00486">
    <property type="entry name" value="Trans_reg_C"/>
    <property type="match status" value="1"/>
</dbReference>
<feature type="domain" description="Response regulatory" evidence="10">
    <location>
        <begin position="306"/>
        <end position="420"/>
    </location>
</feature>
<organism evidence="12 13">
    <name type="scientific">Leptospira weilii str. Ecochallenge</name>
    <dbReference type="NCBI Taxonomy" id="1049986"/>
    <lineage>
        <taxon>Bacteria</taxon>
        <taxon>Pseudomonadati</taxon>
        <taxon>Spirochaetota</taxon>
        <taxon>Spirochaetia</taxon>
        <taxon>Leptospirales</taxon>
        <taxon>Leptospiraceae</taxon>
        <taxon>Leptospira</taxon>
    </lineage>
</organism>
<dbReference type="SUPFAM" id="SSF52172">
    <property type="entry name" value="CheY-like"/>
    <property type="match status" value="1"/>
</dbReference>
<dbReference type="InterPro" id="IPR036097">
    <property type="entry name" value="HisK_dim/P_sf"/>
</dbReference>
<evidence type="ECO:0000259" key="9">
    <source>
        <dbReference type="PROSITE" id="PS50109"/>
    </source>
</evidence>
<feature type="transmembrane region" description="Helical" evidence="8">
    <location>
        <begin position="10"/>
        <end position="29"/>
    </location>
</feature>
<dbReference type="Gene3D" id="3.30.565.10">
    <property type="entry name" value="Histidine kinase-like ATPase, C-terminal domain"/>
    <property type="match status" value="1"/>
</dbReference>
<dbReference type="InterPro" id="IPR005467">
    <property type="entry name" value="His_kinase_dom"/>
</dbReference>
<dbReference type="PROSITE" id="PS50109">
    <property type="entry name" value="HIS_KIN"/>
    <property type="match status" value="1"/>
</dbReference>
<dbReference type="SMART" id="SM00388">
    <property type="entry name" value="HisKA"/>
    <property type="match status" value="1"/>
</dbReference>
<dbReference type="Pfam" id="PF00512">
    <property type="entry name" value="HisKA"/>
    <property type="match status" value="1"/>
</dbReference>
<dbReference type="Proteomes" id="UP000012249">
    <property type="component" value="Unassembled WGS sequence"/>
</dbReference>
<dbReference type="InterPro" id="IPR003661">
    <property type="entry name" value="HisK_dim/P_dom"/>
</dbReference>
<dbReference type="Pfam" id="PF00072">
    <property type="entry name" value="Response_reg"/>
    <property type="match status" value="1"/>
</dbReference>
<evidence type="ECO:0000256" key="2">
    <source>
        <dbReference type="ARBA" id="ARBA00012438"/>
    </source>
</evidence>
<dbReference type="SUPFAM" id="SSF47384">
    <property type="entry name" value="Homodimeric domain of signal transducing histidine kinase"/>
    <property type="match status" value="1"/>
</dbReference>
<dbReference type="Gene3D" id="1.10.287.130">
    <property type="match status" value="1"/>
</dbReference>
<evidence type="ECO:0000259" key="10">
    <source>
        <dbReference type="PROSITE" id="PS50110"/>
    </source>
</evidence>
<keyword evidence="8" id="KW-0812">Transmembrane</keyword>
<evidence type="ECO:0000256" key="7">
    <source>
        <dbReference type="PROSITE-ProRule" id="PRU01091"/>
    </source>
</evidence>
<dbReference type="GO" id="GO:0000976">
    <property type="term" value="F:transcription cis-regulatory region binding"/>
    <property type="evidence" value="ECO:0007669"/>
    <property type="project" value="TreeGrafter"/>
</dbReference>
<dbReference type="GO" id="GO:0032993">
    <property type="term" value="C:protein-DNA complex"/>
    <property type="evidence" value="ECO:0007669"/>
    <property type="project" value="TreeGrafter"/>
</dbReference>
<dbReference type="SMART" id="SM00862">
    <property type="entry name" value="Trans_reg_C"/>
    <property type="match status" value="1"/>
</dbReference>
<dbReference type="InterPro" id="IPR011006">
    <property type="entry name" value="CheY-like_superfamily"/>
</dbReference>
<dbReference type="InterPro" id="IPR001789">
    <property type="entry name" value="Sig_transdc_resp-reg_receiver"/>
</dbReference>
<evidence type="ECO:0000313" key="12">
    <source>
        <dbReference type="EMBL" id="EMY16185.1"/>
    </source>
</evidence>
<dbReference type="InterPro" id="IPR003594">
    <property type="entry name" value="HATPase_dom"/>
</dbReference>
<dbReference type="Pfam" id="PF02518">
    <property type="entry name" value="HATPase_c"/>
    <property type="match status" value="1"/>
</dbReference>
<dbReference type="InterPro" id="IPR004358">
    <property type="entry name" value="Sig_transdc_His_kin-like_C"/>
</dbReference>
<reference evidence="12 13" key="1">
    <citation type="submission" date="2013-02" db="EMBL/GenBank/DDBJ databases">
        <authorList>
            <person name="Harkins D.M."/>
            <person name="Durkin A.S."/>
            <person name="Brinkac L.M."/>
            <person name="Haft D.H."/>
            <person name="Selengut J.D."/>
            <person name="Sanka R."/>
            <person name="DePew J."/>
            <person name="Purushe J."/>
            <person name="Haake D.A."/>
            <person name="Matsunaga J."/>
            <person name="Vinetz J.M."/>
            <person name="Sutton G.G."/>
            <person name="Nierman W.C."/>
            <person name="Fouts D.E."/>
        </authorList>
    </citation>
    <scope>NUCLEOTIDE SEQUENCE [LARGE SCALE GENOMIC DNA]</scope>
    <source>
        <strain evidence="12 13">Ecochallenge</strain>
    </source>
</reference>
<dbReference type="InterPro" id="IPR001867">
    <property type="entry name" value="OmpR/PhoB-type_DNA-bd"/>
</dbReference>
<accession>N1UJH9</accession>
<dbReference type="EMBL" id="AHMI02000041">
    <property type="protein sequence ID" value="EMY16185.1"/>
    <property type="molecule type" value="Genomic_DNA"/>
</dbReference>
<comment type="catalytic activity">
    <reaction evidence="1">
        <text>ATP + protein L-histidine = ADP + protein N-phospho-L-histidine.</text>
        <dbReference type="EC" id="2.7.13.3"/>
    </reaction>
</comment>
<gene>
    <name evidence="12" type="ORF">LEP1GSC043_4787</name>
</gene>
<dbReference type="EC" id="2.7.13.3" evidence="2"/>
<evidence type="ECO:0000256" key="1">
    <source>
        <dbReference type="ARBA" id="ARBA00000085"/>
    </source>
</evidence>
<dbReference type="PANTHER" id="PTHR48111">
    <property type="entry name" value="REGULATOR OF RPOS"/>
    <property type="match status" value="1"/>
</dbReference>
<dbReference type="Gene3D" id="3.40.50.2300">
    <property type="match status" value="1"/>
</dbReference>
<evidence type="ECO:0000256" key="3">
    <source>
        <dbReference type="ARBA" id="ARBA00022553"/>
    </source>
</evidence>
<dbReference type="PRINTS" id="PR00344">
    <property type="entry name" value="BCTRLSENSOR"/>
</dbReference>
<dbReference type="AlphaFoldDB" id="N1UJH9"/>
<feature type="transmembrane region" description="Helical" evidence="8">
    <location>
        <begin position="66"/>
        <end position="85"/>
    </location>
</feature>